<feature type="compositionally biased region" description="Basic and acidic residues" evidence="10">
    <location>
        <begin position="202"/>
        <end position="229"/>
    </location>
</feature>
<dbReference type="AlphaFoldDB" id="A0AAQ3M7Y7"/>
<keyword evidence="13" id="KW-1185">Reference proteome</keyword>
<accession>A0AAQ3M7Y7</accession>
<reference evidence="12 13" key="1">
    <citation type="submission" date="2023-11" db="EMBL/GenBank/DDBJ databases">
        <title>An acidophilic fungus is an integral part of prey digestion in a carnivorous sundew plant.</title>
        <authorList>
            <person name="Tsai I.J."/>
        </authorList>
    </citation>
    <scope>NUCLEOTIDE SEQUENCE [LARGE SCALE GENOMIC DNA]</scope>
    <source>
        <strain evidence="12">169a</strain>
    </source>
</reference>
<feature type="region of interest" description="Disordered" evidence="10">
    <location>
        <begin position="1"/>
        <end position="30"/>
    </location>
</feature>
<dbReference type="FunFam" id="3.30.40.10:FF:000037">
    <property type="entry name" value="Cdk-activating kinase assembly factor MAT1, centre"/>
    <property type="match status" value="1"/>
</dbReference>
<dbReference type="CDD" id="cd16573">
    <property type="entry name" value="RING-HC_TFB3-like"/>
    <property type="match status" value="1"/>
</dbReference>
<feature type="region of interest" description="Disordered" evidence="10">
    <location>
        <begin position="189"/>
        <end position="229"/>
    </location>
</feature>
<keyword evidence="3" id="KW-0479">Metal-binding</keyword>
<dbReference type="Pfam" id="PF06391">
    <property type="entry name" value="MAT1"/>
    <property type="match status" value="1"/>
</dbReference>
<dbReference type="Pfam" id="PF17121">
    <property type="entry name" value="zf-C3HC4_5"/>
    <property type="match status" value="1"/>
</dbReference>
<keyword evidence="6" id="KW-0539">Nucleus</keyword>
<dbReference type="PANTHER" id="PTHR12683:SF13">
    <property type="entry name" value="CDK-ACTIVATING KINASE ASSEMBLY FACTOR MAT1"/>
    <property type="match status" value="1"/>
</dbReference>
<feature type="domain" description="RING-type" evidence="11">
    <location>
        <begin position="53"/>
        <end position="96"/>
    </location>
</feature>
<dbReference type="Proteomes" id="UP001303373">
    <property type="component" value="Chromosome 8"/>
</dbReference>
<evidence type="ECO:0000256" key="4">
    <source>
        <dbReference type="ARBA" id="ARBA00022771"/>
    </source>
</evidence>
<protein>
    <recommendedName>
        <fullName evidence="2">RNA polymerase II transcription factor B subunit 3</fullName>
    </recommendedName>
    <alternativeName>
        <fullName evidence="8">RNA polymerase II transcription factor B 38 kDa subunit</fullName>
    </alternativeName>
    <alternativeName>
        <fullName evidence="7">RNA polymerase II transcription factor B p38 subunit</fullName>
    </alternativeName>
</protein>
<sequence length="390" mass="44340">MSRASQLKTSPISKRDSRMGGGSTQDGELHKRLDRMAIGDANSITNLQRSEICPVCKSSRYLNSNLRFLVNPECYHKMCESCVDRIFSHGPARCPIPGCQKTLRKPRFREQTFEDIKVEREVDIRKKVAAVFNRREDEFETLRAYNDYLNDVEDITFNLINNIDLEETNKRFDAYQKAHEKEIIENAQRAQQETQSFAAMQKAERQLAKQRREAARREEEEEKREMEETRRDMLNRLASGQDADLVARQGQQVQLKKRMDRQAAAERQRQLQAASSGIMLIKGLKSKQKVEPEAPIDPFGGVTFGMQYFTLQDDYIWEGVQDPKTNVQFGAGGYNVNEFTTRALCDAFAGLGVFVDDHDKATEKAPQSAEVGGVKGPAVAASDVKMEDPL</sequence>
<dbReference type="PROSITE" id="PS00518">
    <property type="entry name" value="ZF_RING_1"/>
    <property type="match status" value="1"/>
</dbReference>
<dbReference type="Gene3D" id="3.30.40.10">
    <property type="entry name" value="Zinc/RING finger domain, C3HC4 (zinc finger)"/>
    <property type="match status" value="1"/>
</dbReference>
<dbReference type="EMBL" id="CP138587">
    <property type="protein sequence ID" value="WPH02647.1"/>
    <property type="molecule type" value="Genomic_DNA"/>
</dbReference>
<feature type="region of interest" description="Disordered" evidence="10">
    <location>
        <begin position="362"/>
        <end position="390"/>
    </location>
</feature>
<dbReference type="InterPro" id="IPR017907">
    <property type="entry name" value="Znf_RING_CS"/>
</dbReference>
<evidence type="ECO:0000256" key="5">
    <source>
        <dbReference type="ARBA" id="ARBA00022833"/>
    </source>
</evidence>
<dbReference type="NCBIfam" id="TIGR00570">
    <property type="entry name" value="cdk7"/>
    <property type="match status" value="1"/>
</dbReference>
<dbReference type="PROSITE" id="PS50089">
    <property type="entry name" value="ZF_RING_2"/>
    <property type="match status" value="1"/>
</dbReference>
<dbReference type="InterPro" id="IPR013083">
    <property type="entry name" value="Znf_RING/FYVE/PHD"/>
</dbReference>
<dbReference type="GO" id="GO:0070985">
    <property type="term" value="C:transcription factor TFIIK complex"/>
    <property type="evidence" value="ECO:0007669"/>
    <property type="project" value="UniProtKB-ARBA"/>
</dbReference>
<evidence type="ECO:0000313" key="12">
    <source>
        <dbReference type="EMBL" id="WPH02647.1"/>
    </source>
</evidence>
<feature type="compositionally biased region" description="Polar residues" evidence="10">
    <location>
        <begin position="189"/>
        <end position="198"/>
    </location>
</feature>
<evidence type="ECO:0000256" key="9">
    <source>
        <dbReference type="PROSITE-ProRule" id="PRU00175"/>
    </source>
</evidence>
<evidence type="ECO:0000256" key="3">
    <source>
        <dbReference type="ARBA" id="ARBA00022723"/>
    </source>
</evidence>
<dbReference type="SUPFAM" id="SSF57850">
    <property type="entry name" value="RING/U-box"/>
    <property type="match status" value="1"/>
</dbReference>
<evidence type="ECO:0000256" key="7">
    <source>
        <dbReference type="ARBA" id="ARBA00029873"/>
    </source>
</evidence>
<keyword evidence="5" id="KW-0862">Zinc</keyword>
<dbReference type="GO" id="GO:0006289">
    <property type="term" value="P:nucleotide-excision repair"/>
    <property type="evidence" value="ECO:0007669"/>
    <property type="project" value="InterPro"/>
</dbReference>
<evidence type="ECO:0000256" key="6">
    <source>
        <dbReference type="ARBA" id="ARBA00023242"/>
    </source>
</evidence>
<feature type="compositionally biased region" description="Polar residues" evidence="10">
    <location>
        <begin position="1"/>
        <end position="12"/>
    </location>
</feature>
<evidence type="ECO:0000256" key="1">
    <source>
        <dbReference type="ARBA" id="ARBA00004123"/>
    </source>
</evidence>
<dbReference type="GO" id="GO:0008270">
    <property type="term" value="F:zinc ion binding"/>
    <property type="evidence" value="ECO:0007669"/>
    <property type="project" value="UniProtKB-KW"/>
</dbReference>
<evidence type="ECO:0000313" key="13">
    <source>
        <dbReference type="Proteomes" id="UP001303373"/>
    </source>
</evidence>
<evidence type="ECO:0000259" key="11">
    <source>
        <dbReference type="PROSITE" id="PS50089"/>
    </source>
</evidence>
<dbReference type="PANTHER" id="PTHR12683">
    <property type="entry name" value="CDK-ACTIVATING KINASE ASSEMBLY FACTOR MAT1"/>
    <property type="match status" value="1"/>
</dbReference>
<name>A0AAQ3M7Y7_9PEZI</name>
<dbReference type="GO" id="GO:0006357">
    <property type="term" value="P:regulation of transcription by RNA polymerase II"/>
    <property type="evidence" value="ECO:0007669"/>
    <property type="project" value="TreeGrafter"/>
</dbReference>
<gene>
    <name evidence="12" type="ORF">R9X50_00551200</name>
</gene>
<organism evidence="12 13">
    <name type="scientific">Acrodontium crateriforme</name>
    <dbReference type="NCBI Taxonomy" id="150365"/>
    <lineage>
        <taxon>Eukaryota</taxon>
        <taxon>Fungi</taxon>
        <taxon>Dikarya</taxon>
        <taxon>Ascomycota</taxon>
        <taxon>Pezizomycotina</taxon>
        <taxon>Dothideomycetes</taxon>
        <taxon>Dothideomycetidae</taxon>
        <taxon>Mycosphaerellales</taxon>
        <taxon>Teratosphaeriaceae</taxon>
        <taxon>Acrodontium</taxon>
    </lineage>
</organism>
<dbReference type="InterPro" id="IPR004575">
    <property type="entry name" value="MAT1/Tfb3"/>
</dbReference>
<keyword evidence="4 9" id="KW-0863">Zinc-finger</keyword>
<evidence type="ECO:0000256" key="10">
    <source>
        <dbReference type="SAM" id="MobiDB-lite"/>
    </source>
</evidence>
<proteinExistence type="predicted"/>
<dbReference type="InterPro" id="IPR001841">
    <property type="entry name" value="Znf_RING"/>
</dbReference>
<dbReference type="GO" id="GO:0061575">
    <property type="term" value="F:cyclin-dependent protein serine/threonine kinase activator activity"/>
    <property type="evidence" value="ECO:0007669"/>
    <property type="project" value="InterPro"/>
</dbReference>
<evidence type="ECO:0000256" key="8">
    <source>
        <dbReference type="ARBA" id="ARBA00033277"/>
    </source>
</evidence>
<comment type="subcellular location">
    <subcellularLocation>
        <location evidence="1">Nucleus</location>
    </subcellularLocation>
</comment>
<dbReference type="InterPro" id="IPR015877">
    <property type="entry name" value="MAT1_centre"/>
</dbReference>
<evidence type="ECO:0000256" key="2">
    <source>
        <dbReference type="ARBA" id="ARBA00022257"/>
    </source>
</evidence>